<keyword evidence="4" id="KW-0472">Membrane</keyword>
<comment type="similarity">
    <text evidence="5">Belongs to the class VI-like SAM-binding methyltransferase superfamily. Isoprenylcysteine carboxyl methyltransferase family.</text>
</comment>
<dbReference type="Proteomes" id="UP000835052">
    <property type="component" value="Unassembled WGS sequence"/>
</dbReference>
<keyword evidence="5" id="KW-0489">Methyltransferase</keyword>
<gene>
    <name evidence="6" type="ORF">CAUJ_LOCUS421</name>
</gene>
<accession>A0A8S1GP57</accession>
<evidence type="ECO:0000256" key="2">
    <source>
        <dbReference type="ARBA" id="ARBA00022692"/>
    </source>
</evidence>
<evidence type="ECO:0000256" key="5">
    <source>
        <dbReference type="RuleBase" id="RU362022"/>
    </source>
</evidence>
<comment type="subcellular location">
    <subcellularLocation>
        <location evidence="5">Endoplasmic reticulum membrane</location>
        <topology evidence="5">Multi-pass membrane protein</topology>
    </subcellularLocation>
    <subcellularLocation>
        <location evidence="1">Membrane</location>
        <topology evidence="1">Multi-pass membrane protein</topology>
    </subcellularLocation>
</comment>
<dbReference type="Pfam" id="PF04140">
    <property type="entry name" value="ICMT"/>
    <property type="match status" value="1"/>
</dbReference>
<comment type="catalytic activity">
    <reaction evidence="5">
        <text>[protein]-C-terminal S-[(2E,6E)-farnesyl]-L-cysteine + S-adenosyl-L-methionine = [protein]-C-terminal S-[(2E,6E)-farnesyl]-L-cysteine methyl ester + S-adenosyl-L-homocysteine</text>
        <dbReference type="Rhea" id="RHEA:21672"/>
        <dbReference type="Rhea" id="RHEA-COMP:12125"/>
        <dbReference type="Rhea" id="RHEA-COMP:12126"/>
        <dbReference type="ChEBI" id="CHEBI:57856"/>
        <dbReference type="ChEBI" id="CHEBI:59789"/>
        <dbReference type="ChEBI" id="CHEBI:90510"/>
        <dbReference type="ChEBI" id="CHEBI:90511"/>
        <dbReference type="EC" id="2.1.1.100"/>
    </reaction>
</comment>
<dbReference type="Gene3D" id="1.20.120.1630">
    <property type="match status" value="1"/>
</dbReference>
<comment type="caution">
    <text evidence="6">The sequence shown here is derived from an EMBL/GenBank/DDBJ whole genome shotgun (WGS) entry which is preliminary data.</text>
</comment>
<dbReference type="EC" id="2.1.1.100" evidence="5"/>
<dbReference type="GO" id="GO:0005789">
    <property type="term" value="C:endoplasmic reticulum membrane"/>
    <property type="evidence" value="ECO:0007669"/>
    <property type="project" value="UniProtKB-SubCell"/>
</dbReference>
<evidence type="ECO:0000313" key="6">
    <source>
        <dbReference type="EMBL" id="CAD6184502.1"/>
    </source>
</evidence>
<evidence type="ECO:0000256" key="3">
    <source>
        <dbReference type="ARBA" id="ARBA00022989"/>
    </source>
</evidence>
<keyword evidence="5" id="KW-0256">Endoplasmic reticulum</keyword>
<dbReference type="PANTHER" id="PTHR12714">
    <property type="entry name" value="PROTEIN-S ISOPRENYLCYSTEINE O-METHYLTRANSFERASE"/>
    <property type="match status" value="1"/>
</dbReference>
<evidence type="ECO:0000313" key="7">
    <source>
        <dbReference type="Proteomes" id="UP000835052"/>
    </source>
</evidence>
<keyword evidence="2" id="KW-0812">Transmembrane</keyword>
<name>A0A8S1GP57_9PELO</name>
<proteinExistence type="inferred from homology"/>
<evidence type="ECO:0000256" key="1">
    <source>
        <dbReference type="ARBA" id="ARBA00004141"/>
    </source>
</evidence>
<dbReference type="GO" id="GO:0032259">
    <property type="term" value="P:methylation"/>
    <property type="evidence" value="ECO:0007669"/>
    <property type="project" value="UniProtKB-KW"/>
</dbReference>
<evidence type="ECO:0000256" key="4">
    <source>
        <dbReference type="ARBA" id="ARBA00023136"/>
    </source>
</evidence>
<keyword evidence="3" id="KW-1133">Transmembrane helix</keyword>
<dbReference type="EMBL" id="CAJGYM010000001">
    <property type="protein sequence ID" value="CAD6184502.1"/>
    <property type="molecule type" value="Genomic_DNA"/>
</dbReference>
<dbReference type="OrthoDB" id="422086at2759"/>
<dbReference type="GO" id="GO:0004671">
    <property type="term" value="F:protein C-terminal S-isoprenylcysteine carboxyl O-methyltransferase activity"/>
    <property type="evidence" value="ECO:0007669"/>
    <property type="project" value="UniProtKB-EC"/>
</dbReference>
<dbReference type="InterPro" id="IPR007269">
    <property type="entry name" value="ICMT_MeTrfase"/>
</dbReference>
<dbReference type="PANTHER" id="PTHR12714:SF9">
    <property type="entry name" value="PROTEIN-S-ISOPRENYLCYSTEINE O-METHYLTRANSFERASE"/>
    <property type="match status" value="1"/>
</dbReference>
<dbReference type="AlphaFoldDB" id="A0A8S1GP57"/>
<reference evidence="6" key="1">
    <citation type="submission" date="2020-10" db="EMBL/GenBank/DDBJ databases">
        <authorList>
            <person name="Kikuchi T."/>
        </authorList>
    </citation>
    <scope>NUCLEOTIDE SEQUENCE</scope>
    <source>
        <strain evidence="6">NKZ352</strain>
    </source>
</reference>
<protein>
    <recommendedName>
        <fullName evidence="5">Protein-S-isoprenylcysteine O-methyltransferase</fullName>
        <ecNumber evidence="5">2.1.1.100</ecNumber>
    </recommendedName>
</protein>
<keyword evidence="7" id="KW-1185">Reference proteome</keyword>
<organism evidence="6 7">
    <name type="scientific">Caenorhabditis auriculariae</name>
    <dbReference type="NCBI Taxonomy" id="2777116"/>
    <lineage>
        <taxon>Eukaryota</taxon>
        <taxon>Metazoa</taxon>
        <taxon>Ecdysozoa</taxon>
        <taxon>Nematoda</taxon>
        <taxon>Chromadorea</taxon>
        <taxon>Rhabditida</taxon>
        <taxon>Rhabditina</taxon>
        <taxon>Rhabditomorpha</taxon>
        <taxon>Rhabditoidea</taxon>
        <taxon>Rhabditidae</taxon>
        <taxon>Peloderinae</taxon>
        <taxon>Caenorhabditis</taxon>
    </lineage>
</organism>
<keyword evidence="5" id="KW-0949">S-adenosyl-L-methionine</keyword>
<sequence>MQAAVLGLVGGVATAYSIYHHGHKSTLFSRYCVVLSVFHLSEYVFTALSNRRSLQPDSFLLNHSYGYWGAAALSWAEFSLEYYALPMLKNVNVSMIGVLFCLVGEVIRKAAMLQAGNGFTHRLAMAKRPDHKLITDGIYGFCRHPGYTGWLIWSVSTQLVLCNPFCCVIYAFNET</sequence>
<keyword evidence="5" id="KW-0808">Transferase</keyword>